<feature type="region of interest" description="Disordered" evidence="1">
    <location>
        <begin position="16"/>
        <end position="52"/>
    </location>
</feature>
<accession>A0A0K2V6X6</accession>
<dbReference type="EMBL" id="HACA01028873">
    <property type="protein sequence ID" value="CDW46234.1"/>
    <property type="molecule type" value="Transcribed_RNA"/>
</dbReference>
<evidence type="ECO:0000313" key="2">
    <source>
        <dbReference type="EMBL" id="CDW46234.1"/>
    </source>
</evidence>
<dbReference type="AlphaFoldDB" id="A0A0K2V6X6"/>
<sequence>MISSGFILESTYVLRENSPPSSEYSAKAKSTATTPTQSNSTVMIHGRYKKKS</sequence>
<organism evidence="2">
    <name type="scientific">Lepeophtheirus salmonis</name>
    <name type="common">Salmon louse</name>
    <name type="synonym">Caligus salmonis</name>
    <dbReference type="NCBI Taxonomy" id="72036"/>
    <lineage>
        <taxon>Eukaryota</taxon>
        <taxon>Metazoa</taxon>
        <taxon>Ecdysozoa</taxon>
        <taxon>Arthropoda</taxon>
        <taxon>Crustacea</taxon>
        <taxon>Multicrustacea</taxon>
        <taxon>Hexanauplia</taxon>
        <taxon>Copepoda</taxon>
        <taxon>Siphonostomatoida</taxon>
        <taxon>Caligidae</taxon>
        <taxon>Lepeophtheirus</taxon>
    </lineage>
</organism>
<proteinExistence type="predicted"/>
<reference evidence="2" key="1">
    <citation type="submission" date="2014-05" db="EMBL/GenBank/DDBJ databases">
        <authorList>
            <person name="Chronopoulou M."/>
        </authorList>
    </citation>
    <scope>NUCLEOTIDE SEQUENCE</scope>
    <source>
        <tissue evidence="2">Whole organism</tissue>
    </source>
</reference>
<feature type="compositionally biased region" description="Low complexity" evidence="1">
    <location>
        <begin position="25"/>
        <end position="34"/>
    </location>
</feature>
<protein>
    <submittedName>
        <fullName evidence="2">Uncharacterized protein</fullName>
    </submittedName>
</protein>
<name>A0A0K2V6X6_LEPSM</name>
<evidence type="ECO:0000256" key="1">
    <source>
        <dbReference type="SAM" id="MobiDB-lite"/>
    </source>
</evidence>